<gene>
    <name evidence="1" type="ORF">S03H2_49198</name>
</gene>
<accession>X1IWQ4</accession>
<dbReference type="AlphaFoldDB" id="X1IWQ4"/>
<feature type="non-terminal residue" evidence="1">
    <location>
        <position position="52"/>
    </location>
</feature>
<evidence type="ECO:0000313" key="1">
    <source>
        <dbReference type="EMBL" id="GAH70514.1"/>
    </source>
</evidence>
<reference evidence="1" key="1">
    <citation type="journal article" date="2014" name="Front. Microbiol.">
        <title>High frequency of phylogenetically diverse reductive dehalogenase-homologous genes in deep subseafloor sedimentary metagenomes.</title>
        <authorList>
            <person name="Kawai M."/>
            <person name="Futagami T."/>
            <person name="Toyoda A."/>
            <person name="Takaki Y."/>
            <person name="Nishi S."/>
            <person name="Hori S."/>
            <person name="Arai W."/>
            <person name="Tsubouchi T."/>
            <person name="Morono Y."/>
            <person name="Uchiyama I."/>
            <person name="Ito T."/>
            <person name="Fujiyama A."/>
            <person name="Inagaki F."/>
            <person name="Takami H."/>
        </authorList>
    </citation>
    <scope>NUCLEOTIDE SEQUENCE</scope>
    <source>
        <strain evidence="1">Expedition CK06-06</strain>
    </source>
</reference>
<organism evidence="1">
    <name type="scientific">marine sediment metagenome</name>
    <dbReference type="NCBI Taxonomy" id="412755"/>
    <lineage>
        <taxon>unclassified sequences</taxon>
        <taxon>metagenomes</taxon>
        <taxon>ecological metagenomes</taxon>
    </lineage>
</organism>
<proteinExistence type="predicted"/>
<name>X1IWQ4_9ZZZZ</name>
<comment type="caution">
    <text evidence="1">The sequence shown here is derived from an EMBL/GenBank/DDBJ whole genome shotgun (WGS) entry which is preliminary data.</text>
</comment>
<dbReference type="EMBL" id="BARU01031073">
    <property type="protein sequence ID" value="GAH70514.1"/>
    <property type="molecule type" value="Genomic_DNA"/>
</dbReference>
<protein>
    <submittedName>
        <fullName evidence="1">Uncharacterized protein</fullName>
    </submittedName>
</protein>
<sequence>MKYFIFLGSVKIDSPGITFMIKSGFIYISHYLAGFKVDDGIGFSNGANIDTS</sequence>